<organism evidence="8 9">
    <name type="scientific">Streptomyces iranensis</name>
    <dbReference type="NCBI Taxonomy" id="576784"/>
    <lineage>
        <taxon>Bacteria</taxon>
        <taxon>Bacillati</taxon>
        <taxon>Actinomycetota</taxon>
        <taxon>Actinomycetes</taxon>
        <taxon>Kitasatosporales</taxon>
        <taxon>Streptomycetaceae</taxon>
        <taxon>Streptomyces</taxon>
        <taxon>Streptomyces violaceusniger group</taxon>
    </lineage>
</organism>
<gene>
    <name evidence="8" type="ORF">J2Z30_000562</name>
</gene>
<feature type="compositionally biased region" description="Acidic residues" evidence="6">
    <location>
        <begin position="40"/>
        <end position="51"/>
    </location>
</feature>
<evidence type="ECO:0000256" key="6">
    <source>
        <dbReference type="SAM" id="MobiDB-lite"/>
    </source>
</evidence>
<proteinExistence type="inferred from homology"/>
<dbReference type="EMBL" id="JAGGLR010000001">
    <property type="protein sequence ID" value="MBP2059566.1"/>
    <property type="molecule type" value="Genomic_DNA"/>
</dbReference>
<keyword evidence="2" id="KW-0805">Transcription regulation</keyword>
<evidence type="ECO:0000313" key="9">
    <source>
        <dbReference type="Proteomes" id="UP000756710"/>
    </source>
</evidence>
<evidence type="ECO:0000313" key="8">
    <source>
        <dbReference type="EMBL" id="MBP2059566.1"/>
    </source>
</evidence>
<dbReference type="Pfam" id="PF08281">
    <property type="entry name" value="Sigma70_r4_2"/>
    <property type="match status" value="1"/>
</dbReference>
<dbReference type="SUPFAM" id="SSF88659">
    <property type="entry name" value="Sigma3 and sigma4 domains of RNA polymerase sigma factors"/>
    <property type="match status" value="1"/>
</dbReference>
<dbReference type="PANTHER" id="PTHR43133">
    <property type="entry name" value="RNA POLYMERASE ECF-TYPE SIGMA FACTO"/>
    <property type="match status" value="1"/>
</dbReference>
<reference evidence="8 9" key="1">
    <citation type="submission" date="2021-03" db="EMBL/GenBank/DDBJ databases">
        <title>Genomic Encyclopedia of Type Strains, Phase IV (KMG-IV): sequencing the most valuable type-strain genomes for metagenomic binning, comparative biology and taxonomic classification.</title>
        <authorList>
            <person name="Goeker M."/>
        </authorList>
    </citation>
    <scope>NUCLEOTIDE SEQUENCE [LARGE SCALE GENOMIC DNA]</scope>
    <source>
        <strain evidence="8 9">DSM 41954</strain>
    </source>
</reference>
<keyword evidence="3" id="KW-0731">Sigma factor</keyword>
<dbReference type="InterPro" id="IPR039425">
    <property type="entry name" value="RNA_pol_sigma-70-like"/>
</dbReference>
<evidence type="ECO:0000256" key="5">
    <source>
        <dbReference type="ARBA" id="ARBA00023163"/>
    </source>
</evidence>
<feature type="domain" description="RNA polymerase sigma factor 70 region 4 type 2" evidence="7">
    <location>
        <begin position="59"/>
        <end position="107"/>
    </location>
</feature>
<keyword evidence="5" id="KW-0804">Transcription</keyword>
<dbReference type="PANTHER" id="PTHR43133:SF8">
    <property type="entry name" value="RNA POLYMERASE SIGMA FACTOR HI_1459-RELATED"/>
    <property type="match status" value="1"/>
</dbReference>
<dbReference type="Gene3D" id="1.10.10.10">
    <property type="entry name" value="Winged helix-like DNA-binding domain superfamily/Winged helix DNA-binding domain"/>
    <property type="match status" value="1"/>
</dbReference>
<keyword evidence="4" id="KW-0238">DNA-binding</keyword>
<dbReference type="Proteomes" id="UP000756710">
    <property type="component" value="Unassembled WGS sequence"/>
</dbReference>
<evidence type="ECO:0000256" key="4">
    <source>
        <dbReference type="ARBA" id="ARBA00023125"/>
    </source>
</evidence>
<feature type="region of interest" description="Disordered" evidence="6">
    <location>
        <begin position="31"/>
        <end position="51"/>
    </location>
</feature>
<comment type="caution">
    <text evidence="8">The sequence shown here is derived from an EMBL/GenBank/DDBJ whole genome shotgun (WGS) entry which is preliminary data.</text>
</comment>
<evidence type="ECO:0000259" key="7">
    <source>
        <dbReference type="Pfam" id="PF08281"/>
    </source>
</evidence>
<keyword evidence="9" id="KW-1185">Reference proteome</keyword>
<sequence length="131" mass="14281">MAYLTTTADNLAKTLLKKVAERPVLTADGVVPDRAALDTEPPEEGDPALWESPDDELLEAVRHAMRNLPPRQAQVVDMTLGGRKPEEIAEQLGISRNAVDGSLHQARGTVRGVPEVRSRIRHGHLQQGDHG</sequence>
<name>A0ABS4MJQ0_9ACTN</name>
<protein>
    <submittedName>
        <fullName evidence="8">RNA polymerase sigma factor (Sigma-70 family)</fullName>
    </submittedName>
</protein>
<comment type="similarity">
    <text evidence="1">Belongs to the sigma-70 factor family. ECF subfamily.</text>
</comment>
<evidence type="ECO:0000256" key="3">
    <source>
        <dbReference type="ARBA" id="ARBA00023082"/>
    </source>
</evidence>
<dbReference type="InterPro" id="IPR036388">
    <property type="entry name" value="WH-like_DNA-bd_sf"/>
</dbReference>
<dbReference type="InterPro" id="IPR013249">
    <property type="entry name" value="RNA_pol_sigma70_r4_t2"/>
</dbReference>
<evidence type="ECO:0000256" key="2">
    <source>
        <dbReference type="ARBA" id="ARBA00023015"/>
    </source>
</evidence>
<dbReference type="InterPro" id="IPR013324">
    <property type="entry name" value="RNA_pol_sigma_r3/r4-like"/>
</dbReference>
<evidence type="ECO:0000256" key="1">
    <source>
        <dbReference type="ARBA" id="ARBA00010641"/>
    </source>
</evidence>
<accession>A0ABS4MJQ0</accession>